<evidence type="ECO:0000256" key="3">
    <source>
        <dbReference type="ARBA" id="ARBA00022723"/>
    </source>
</evidence>
<dbReference type="Pfam" id="PF01979">
    <property type="entry name" value="Amidohydro_1"/>
    <property type="match status" value="1"/>
</dbReference>
<comment type="cofactor">
    <cofactor evidence="1">
        <name>Zn(2+)</name>
        <dbReference type="ChEBI" id="CHEBI:29105"/>
    </cofactor>
</comment>
<evidence type="ECO:0000313" key="7">
    <source>
        <dbReference type="EMBL" id="QCK87356.1"/>
    </source>
</evidence>
<keyword evidence="4 7" id="KW-0378">Hydrolase</keyword>
<feature type="domain" description="Amidohydrolase-related" evidence="6">
    <location>
        <begin position="51"/>
        <end position="441"/>
    </location>
</feature>
<dbReference type="SUPFAM" id="SSF51338">
    <property type="entry name" value="Composite domain of metallo-dependent hydrolases"/>
    <property type="match status" value="2"/>
</dbReference>
<dbReference type="NCBIfam" id="TIGR02033">
    <property type="entry name" value="D-hydantoinase"/>
    <property type="match status" value="1"/>
</dbReference>
<name>A0A4D7QP55_9HYPH</name>
<dbReference type="EMBL" id="CP039865">
    <property type="protein sequence ID" value="QCK87356.1"/>
    <property type="molecule type" value="Genomic_DNA"/>
</dbReference>
<keyword evidence="8" id="KW-1185">Reference proteome</keyword>
<dbReference type="Proteomes" id="UP000298588">
    <property type="component" value="Chromosome"/>
</dbReference>
<comment type="PTM">
    <text evidence="5">Carbamylation allows a single lysine to coordinate two divalent metal cations.</text>
</comment>
<feature type="modified residue" description="N6-carboxylysine" evidence="5">
    <location>
        <position position="151"/>
    </location>
</feature>
<dbReference type="GO" id="GO:0004157">
    <property type="term" value="F:dihydropyrimidinase activity"/>
    <property type="evidence" value="ECO:0007669"/>
    <property type="project" value="UniProtKB-EC"/>
</dbReference>
<dbReference type="GO" id="GO:0005829">
    <property type="term" value="C:cytosol"/>
    <property type="evidence" value="ECO:0007669"/>
    <property type="project" value="TreeGrafter"/>
</dbReference>
<comment type="similarity">
    <text evidence="2">Belongs to the metallo-dependent hydrolases superfamily. Hydantoinase/dihydropyrimidinase family.</text>
</comment>
<dbReference type="PANTHER" id="PTHR11647:SF1">
    <property type="entry name" value="COLLAPSIN RESPONSE MEDIATOR PROTEIN"/>
    <property type="match status" value="1"/>
</dbReference>
<keyword evidence="3" id="KW-0479">Metal-binding</keyword>
<accession>A0A4D7QP55</accession>
<dbReference type="FunFam" id="3.20.20.140:FF:000174">
    <property type="entry name" value="Dihydropyrimidinase-related protein 2"/>
    <property type="match status" value="1"/>
</dbReference>
<evidence type="ECO:0000256" key="4">
    <source>
        <dbReference type="ARBA" id="ARBA00022801"/>
    </source>
</evidence>
<proteinExistence type="inferred from homology"/>
<evidence type="ECO:0000313" key="8">
    <source>
        <dbReference type="Proteomes" id="UP000298588"/>
    </source>
</evidence>
<dbReference type="PANTHER" id="PTHR11647">
    <property type="entry name" value="HYDRANTOINASE/DIHYDROPYRIMIDINASE FAMILY MEMBER"/>
    <property type="match status" value="1"/>
</dbReference>
<dbReference type="InterPro" id="IPR006680">
    <property type="entry name" value="Amidohydro-rel"/>
</dbReference>
<dbReference type="OrthoDB" id="9775759at2"/>
<dbReference type="Gene3D" id="3.20.20.140">
    <property type="entry name" value="Metal-dependent hydrolases"/>
    <property type="match status" value="1"/>
</dbReference>
<dbReference type="AlphaFoldDB" id="A0A4D7QP55"/>
<dbReference type="GO" id="GO:0046872">
    <property type="term" value="F:metal ion binding"/>
    <property type="evidence" value="ECO:0007669"/>
    <property type="project" value="UniProtKB-KW"/>
</dbReference>
<organism evidence="7 8">
    <name type="scientific">Phreatobacter aquaticus</name>
    <dbReference type="NCBI Taxonomy" id="2570229"/>
    <lineage>
        <taxon>Bacteria</taxon>
        <taxon>Pseudomonadati</taxon>
        <taxon>Pseudomonadota</taxon>
        <taxon>Alphaproteobacteria</taxon>
        <taxon>Hyphomicrobiales</taxon>
        <taxon>Phreatobacteraceae</taxon>
        <taxon>Phreatobacter</taxon>
    </lineage>
</organism>
<gene>
    <name evidence="7" type="primary">hydA</name>
    <name evidence="7" type="ORF">E8L99_17130</name>
</gene>
<dbReference type="InterPro" id="IPR032466">
    <property type="entry name" value="Metal_Hydrolase"/>
</dbReference>
<dbReference type="InterPro" id="IPR011778">
    <property type="entry name" value="Hydantoinase/dihydroPyrase"/>
</dbReference>
<dbReference type="InterPro" id="IPR011059">
    <property type="entry name" value="Metal-dep_hydrolase_composite"/>
</dbReference>
<sequence length="483" mass="51994">MATYDTIVRGGRIVTASEVYQADLAIKDGVVAAIGYDLGDSAEVVDAKDMLVLPGGVDTHVHLDQTGLGPEMCDGFDSGTASAAAGGTTTVVCFVWQPKGGSLAQVAADYRVKAEKARVDYSFHLTVTDPTPEVLEVELPQLIAEGCRSVKVFMTYDGVRLDDREVLRVLAAARRNQALVCVHAENHDLIAWLTEQLVSAGLTTPKYHAYAKPMIAEREAVSRIIALAEALDVPIQIFHVSGAQSAEEIARAQARGLKVWGETCVHYLTLTADDLDRPGFEGAKFIFGPPARTEADQEALWGYLKRGVIEVISSDHSPTRFDDPKGKKFAGDPAPFNKVPNGIPGLAARLPVLFTEGVSKGRIDLPTFVRLTSTNPAKLFGLFPQKGCLAVGSDADFILWDPQKTVTLTNALMHHGGDYTPYEGYQTQGYPVATFLRGQQVFDGSAVVGAAGGGRFIARPPYPMITPLQRFPTPFNAVHATLI</sequence>
<dbReference type="RefSeq" id="WP_137100685.1">
    <property type="nucleotide sequence ID" value="NZ_CP039865.1"/>
</dbReference>
<evidence type="ECO:0000256" key="1">
    <source>
        <dbReference type="ARBA" id="ARBA00001947"/>
    </source>
</evidence>
<protein>
    <submittedName>
        <fullName evidence="7">Dihydropyrimidinase</fullName>
        <ecNumber evidence="7">3.5.2.2</ecNumber>
    </submittedName>
</protein>
<dbReference type="CDD" id="cd01314">
    <property type="entry name" value="D-HYD"/>
    <property type="match status" value="1"/>
</dbReference>
<dbReference type="Gene3D" id="2.30.40.10">
    <property type="entry name" value="Urease, subunit C, domain 1"/>
    <property type="match status" value="1"/>
</dbReference>
<dbReference type="SUPFAM" id="SSF51556">
    <property type="entry name" value="Metallo-dependent hydrolases"/>
    <property type="match status" value="1"/>
</dbReference>
<dbReference type="EC" id="3.5.2.2" evidence="7"/>
<evidence type="ECO:0000259" key="6">
    <source>
        <dbReference type="Pfam" id="PF01979"/>
    </source>
</evidence>
<reference evidence="7 8" key="1">
    <citation type="submission" date="2019-04" db="EMBL/GenBank/DDBJ databases">
        <title>Phreatobacter aquaticus sp. nov.</title>
        <authorList>
            <person name="Choi A."/>
            <person name="Baek K."/>
        </authorList>
    </citation>
    <scope>NUCLEOTIDE SEQUENCE [LARGE SCALE GENOMIC DNA]</scope>
    <source>
        <strain evidence="7 8">NMCR1094</strain>
    </source>
</reference>
<evidence type="ECO:0000256" key="5">
    <source>
        <dbReference type="PIRSR" id="PIRSR611778-50"/>
    </source>
</evidence>
<dbReference type="KEGG" id="paqt:E8L99_17130"/>
<evidence type="ECO:0000256" key="2">
    <source>
        <dbReference type="ARBA" id="ARBA00008829"/>
    </source>
</evidence>
<dbReference type="InterPro" id="IPR050378">
    <property type="entry name" value="Metallo-dep_Hydrolases_sf"/>
</dbReference>